<keyword evidence="1" id="KW-0472">Membrane</keyword>
<keyword evidence="1" id="KW-1133">Transmembrane helix</keyword>
<reference evidence="2 3" key="1">
    <citation type="journal article" date="2019" name="Sci. Data">
        <title>Hybrid genome assembly and annotation of Danionella translucida.</title>
        <authorList>
            <person name="Kadobianskyi M."/>
            <person name="Schulze L."/>
            <person name="Schuelke M."/>
            <person name="Judkewitz B."/>
        </authorList>
    </citation>
    <scope>NUCLEOTIDE SEQUENCE [LARGE SCALE GENOMIC DNA]</scope>
    <source>
        <strain evidence="2 3">Bolton</strain>
    </source>
</reference>
<dbReference type="CDD" id="cd12087">
    <property type="entry name" value="TM_EGFR-like"/>
    <property type="match status" value="1"/>
</dbReference>
<dbReference type="EMBL" id="SRMA01025486">
    <property type="protein sequence ID" value="TRY93971.1"/>
    <property type="molecule type" value="Genomic_DNA"/>
</dbReference>
<evidence type="ECO:0000256" key="1">
    <source>
        <dbReference type="SAM" id="Phobius"/>
    </source>
</evidence>
<proteinExistence type="predicted"/>
<dbReference type="STRING" id="623744.A0A553QVG8"/>
<organism evidence="2 3">
    <name type="scientific">Danionella cerebrum</name>
    <dbReference type="NCBI Taxonomy" id="2873325"/>
    <lineage>
        <taxon>Eukaryota</taxon>
        <taxon>Metazoa</taxon>
        <taxon>Chordata</taxon>
        <taxon>Craniata</taxon>
        <taxon>Vertebrata</taxon>
        <taxon>Euteleostomi</taxon>
        <taxon>Actinopterygii</taxon>
        <taxon>Neopterygii</taxon>
        <taxon>Teleostei</taxon>
        <taxon>Ostariophysi</taxon>
        <taxon>Cypriniformes</taxon>
        <taxon>Danionidae</taxon>
        <taxon>Danioninae</taxon>
        <taxon>Danionella</taxon>
    </lineage>
</organism>
<gene>
    <name evidence="2" type="ORF">DNTS_021123</name>
</gene>
<keyword evidence="1" id="KW-0812">Transmembrane</keyword>
<accession>A0A553QVG8</accession>
<comment type="caution">
    <text evidence="2">The sequence shown here is derived from an EMBL/GenBank/DDBJ whole genome shotgun (WGS) entry which is preliminary data.</text>
</comment>
<name>A0A553QVG8_9TELE</name>
<protein>
    <submittedName>
        <fullName evidence="2">Uncharacterized protein</fullName>
    </submittedName>
</protein>
<keyword evidence="3" id="KW-1185">Reference proteome</keyword>
<dbReference type="OrthoDB" id="8824963at2759"/>
<dbReference type="Proteomes" id="UP000316079">
    <property type="component" value="Unassembled WGS sequence"/>
</dbReference>
<evidence type="ECO:0000313" key="2">
    <source>
        <dbReference type="EMBL" id="TRY93971.1"/>
    </source>
</evidence>
<dbReference type="AlphaFoldDB" id="A0A553QVG8"/>
<evidence type="ECO:0000313" key="3">
    <source>
        <dbReference type="Proteomes" id="UP000316079"/>
    </source>
</evidence>
<sequence length="264" mass="29454">MKRKEEENWEEGEDGLKEKSAWMDQCLISHSFTFLMCLYTCVYSSSISLSQPPNLIRIIEVEDDYYDEETPQTTPVPWNTRATTPHLIRRPCDYDPCVAQKEPCEQISAHTGCLCPGLTGPDARPEPPELRKITQEVRGTRVQWCAPRSFVKFYEVTLKDGEVKQIFGDYLRNGVLPEVNVGDQVCVAAGNDVGISDKTCAHFEAPEPNHALLNMSIIAGAVGILFVIGIVFAIVLWRRRTCRKAETGGADGLRNPSYSNDGGL</sequence>
<feature type="transmembrane region" description="Helical" evidence="1">
    <location>
        <begin position="212"/>
        <end position="237"/>
    </location>
</feature>